<dbReference type="GO" id="GO:0005997">
    <property type="term" value="P:xylulose metabolic process"/>
    <property type="evidence" value="ECO:0007669"/>
    <property type="project" value="TreeGrafter"/>
</dbReference>
<evidence type="ECO:0000259" key="4">
    <source>
        <dbReference type="Pfam" id="PF02782"/>
    </source>
</evidence>
<keyword evidence="3" id="KW-0418">Kinase</keyword>
<dbReference type="Pfam" id="PF02782">
    <property type="entry name" value="FGGY_C"/>
    <property type="match status" value="1"/>
</dbReference>
<dbReference type="Proteomes" id="UP000887564">
    <property type="component" value="Unplaced"/>
</dbReference>
<evidence type="ECO:0000313" key="5">
    <source>
        <dbReference type="Proteomes" id="UP000887564"/>
    </source>
</evidence>
<evidence type="ECO:0000256" key="3">
    <source>
        <dbReference type="ARBA" id="ARBA00022777"/>
    </source>
</evidence>
<name>A0A914RFS3_PAREQ</name>
<dbReference type="GO" id="GO:0004856">
    <property type="term" value="F:D-xylulokinase activity"/>
    <property type="evidence" value="ECO:0007669"/>
    <property type="project" value="TreeGrafter"/>
</dbReference>
<dbReference type="SUPFAM" id="SSF53067">
    <property type="entry name" value="Actin-like ATPase domain"/>
    <property type="match status" value="1"/>
</dbReference>
<proteinExistence type="inferred from homology"/>
<accession>A0A914RFS3</accession>
<keyword evidence="2" id="KW-0808">Transferase</keyword>
<protein>
    <submittedName>
        <fullName evidence="6">Carbohydrate kinase FGGY C-terminal domain-containing protein</fullName>
    </submittedName>
</protein>
<dbReference type="Gene3D" id="3.30.420.40">
    <property type="match status" value="3"/>
</dbReference>
<keyword evidence="5" id="KW-1185">Reference proteome</keyword>
<dbReference type="PANTHER" id="PTHR10196">
    <property type="entry name" value="SUGAR KINASE"/>
    <property type="match status" value="1"/>
</dbReference>
<dbReference type="GO" id="GO:0005829">
    <property type="term" value="C:cytosol"/>
    <property type="evidence" value="ECO:0007669"/>
    <property type="project" value="TreeGrafter"/>
</dbReference>
<sequence>MNLMDVKKGAWSEQCLAVLAPTHKEVEILVKKLGSICSSQAVLGTISSYFCERYGFSPKCEIVAFTGDNLSSLAGLCLQSGDVAVSLGTSDTLFLSLSSYRPALEGHIFKNPIDSSAFMGMLCFKNGSFTRNRIRKMVVASDWNAFAALVTRTPPGNNGNIDRIFVTGGASGNKHIAQILADVFNCCVYARESTDSAALGGALRARHCSIYSGNNFFDISTNATSSHLIAEPNSEAVKVNFKMYYGEMPFFQIQFF</sequence>
<dbReference type="InterPro" id="IPR043129">
    <property type="entry name" value="ATPase_NBD"/>
</dbReference>
<dbReference type="WBParaSite" id="PEQ_0000516501-mRNA-1">
    <property type="protein sequence ID" value="PEQ_0000516501-mRNA-1"/>
    <property type="gene ID" value="PEQ_0000516501"/>
</dbReference>
<evidence type="ECO:0000256" key="1">
    <source>
        <dbReference type="ARBA" id="ARBA00009156"/>
    </source>
</evidence>
<dbReference type="InterPro" id="IPR018485">
    <property type="entry name" value="FGGY_C"/>
</dbReference>
<evidence type="ECO:0000313" key="6">
    <source>
        <dbReference type="WBParaSite" id="PEQ_0000516501-mRNA-1"/>
    </source>
</evidence>
<dbReference type="AlphaFoldDB" id="A0A914RFS3"/>
<comment type="similarity">
    <text evidence="1">Belongs to the FGGY kinase family.</text>
</comment>
<organism evidence="5 6">
    <name type="scientific">Parascaris equorum</name>
    <name type="common">Equine roundworm</name>
    <dbReference type="NCBI Taxonomy" id="6256"/>
    <lineage>
        <taxon>Eukaryota</taxon>
        <taxon>Metazoa</taxon>
        <taxon>Ecdysozoa</taxon>
        <taxon>Nematoda</taxon>
        <taxon>Chromadorea</taxon>
        <taxon>Rhabditida</taxon>
        <taxon>Spirurina</taxon>
        <taxon>Ascaridomorpha</taxon>
        <taxon>Ascaridoidea</taxon>
        <taxon>Ascarididae</taxon>
        <taxon>Parascaris</taxon>
    </lineage>
</organism>
<evidence type="ECO:0000256" key="2">
    <source>
        <dbReference type="ARBA" id="ARBA00022679"/>
    </source>
</evidence>
<reference evidence="6" key="1">
    <citation type="submission" date="2022-11" db="UniProtKB">
        <authorList>
            <consortium name="WormBaseParasite"/>
        </authorList>
    </citation>
    <scope>IDENTIFICATION</scope>
</reference>
<dbReference type="PANTHER" id="PTHR10196:SF57">
    <property type="entry name" value="XYLULOSE KINASE"/>
    <property type="match status" value="1"/>
</dbReference>
<feature type="domain" description="Carbohydrate kinase FGGY C-terminal" evidence="4">
    <location>
        <begin position="158"/>
        <end position="205"/>
    </location>
</feature>